<sequence>MLFRMSYCTERDISQVIGMFLLDLEGGEKTHFLTFIPNNSGVLWFIQFKVVTLHPPYSLYRSAQLSRTFPQLLPFRNLASTRNYNLCVQNIKEVLLCELGAKAKSYRKIITKRLLNEQGVNP</sequence>
<dbReference type="EMBL" id="JAHRIP010084035">
    <property type="protein sequence ID" value="MEQ2313243.1"/>
    <property type="molecule type" value="Genomic_DNA"/>
</dbReference>
<reference evidence="1 2" key="1">
    <citation type="submission" date="2021-06" db="EMBL/GenBank/DDBJ databases">
        <authorList>
            <person name="Palmer J.M."/>
        </authorList>
    </citation>
    <scope>NUCLEOTIDE SEQUENCE [LARGE SCALE GENOMIC DNA]</scope>
    <source>
        <strain evidence="1 2">AS_MEX2019</strain>
        <tissue evidence="1">Muscle</tissue>
    </source>
</reference>
<gene>
    <name evidence="1" type="ORF">AMECASPLE_039681</name>
</gene>
<name>A0ABV1A3V3_9TELE</name>
<evidence type="ECO:0000313" key="1">
    <source>
        <dbReference type="EMBL" id="MEQ2313243.1"/>
    </source>
</evidence>
<dbReference type="Proteomes" id="UP001469553">
    <property type="component" value="Unassembled WGS sequence"/>
</dbReference>
<evidence type="ECO:0000313" key="2">
    <source>
        <dbReference type="Proteomes" id="UP001469553"/>
    </source>
</evidence>
<proteinExistence type="predicted"/>
<protein>
    <submittedName>
        <fullName evidence="1">Uncharacterized protein</fullName>
    </submittedName>
</protein>
<keyword evidence="2" id="KW-1185">Reference proteome</keyword>
<comment type="caution">
    <text evidence="1">The sequence shown here is derived from an EMBL/GenBank/DDBJ whole genome shotgun (WGS) entry which is preliminary data.</text>
</comment>
<accession>A0ABV1A3V3</accession>
<organism evidence="1 2">
    <name type="scientific">Ameca splendens</name>
    <dbReference type="NCBI Taxonomy" id="208324"/>
    <lineage>
        <taxon>Eukaryota</taxon>
        <taxon>Metazoa</taxon>
        <taxon>Chordata</taxon>
        <taxon>Craniata</taxon>
        <taxon>Vertebrata</taxon>
        <taxon>Euteleostomi</taxon>
        <taxon>Actinopterygii</taxon>
        <taxon>Neopterygii</taxon>
        <taxon>Teleostei</taxon>
        <taxon>Neoteleostei</taxon>
        <taxon>Acanthomorphata</taxon>
        <taxon>Ovalentaria</taxon>
        <taxon>Atherinomorphae</taxon>
        <taxon>Cyprinodontiformes</taxon>
        <taxon>Goodeidae</taxon>
        <taxon>Ameca</taxon>
    </lineage>
</organism>